<dbReference type="OrthoDB" id="2973519at2"/>
<reference evidence="1 2" key="1">
    <citation type="journal article" date="2007" name="Int. J. Syst. Evol. Microbiol.">
        <title>Oceanobacillus profundus sp. nov., isolated from a deep-sea sediment core.</title>
        <authorList>
            <person name="Kim Y.G."/>
            <person name="Choi D.H."/>
            <person name="Hyun S."/>
            <person name="Cho B.C."/>
        </authorList>
    </citation>
    <scope>NUCLEOTIDE SEQUENCE [LARGE SCALE GENOMIC DNA]</scope>
    <source>
        <strain evidence="1 2">DSM 18246</strain>
    </source>
</reference>
<sequence length="827" mass="95130">MSKFLNDFLITMPGTQRNMLLQLLQEKENNGLIRSDNEFKKEMERLIAQLDESDGQPTFQAIHQENRTNSTKYNANLEAIAFDLATIFESSNTIERLLGNHHQLSRSSLSEIRKKITDMRSKVERLKLLIDDEGGSTDRVYEEFQHNTLSEVREDILENLRKERFGEKRDSIFNAEVIGGALQLAGIESTNQLRTNYGRTIANIKVKNRIGLMADESNYPIENAIDGSPYSFWAESVLVDDVIVQNIEHLWSHDYHDYPKSGAMCEVEIELNGLSTVSELRLDPYATYPLEVVSIHGYENKNKTGQMYELISPNHQSQHQRSKNSVEQMIFQFPSVEVSLIRILIRQQNYTKENFMINEEELGESKLWDSLASNKDLVNDYANPGETVAEFDKRNEINGWSVYLSKLTEWAEIFRQEGLVEAAKRAMEVVRIGDYKNPLLLSLYALDSKGDKEKVNDKRSPLMSASWKPVNKLSYLYGAYDISLFGRTYHRSSIHITKELPLSSNAHTLSLTTDEKHHYISVGPDEVDSITNMPIQNSSKITDIEYYITDRKHPEASEWKSILPANHKYVEGELLLGDDGLDPCQELLEAGTINFSLRFPFVSRETLVVKRNGVPMNRSMYLLCDNAQKVGIKRNYYSPTSIYTVDYKPAESAYFIDLKDDIDIEPTQFINDKGEVGEKFQSIDQHNKVMLSHMPYLHRDYLYDYEETSGRYSDNKSVLNASSFTYPLIVRVQGEEYKNITDYTNNTYDPDRLKENNGKAFAHIKNEIIFGHPTDNTPLENISVDYFYMTTSVRMKAILRRNHAGHNSVTPGLFSYSLKTQSYDQDR</sequence>
<protein>
    <submittedName>
        <fullName evidence="1">Uncharacterized protein</fullName>
    </submittedName>
</protein>
<keyword evidence="2" id="KW-1185">Reference proteome</keyword>
<organism evidence="1 2">
    <name type="scientific">Oceanobacillus profundus</name>
    <dbReference type="NCBI Taxonomy" id="372463"/>
    <lineage>
        <taxon>Bacteria</taxon>
        <taxon>Bacillati</taxon>
        <taxon>Bacillota</taxon>
        <taxon>Bacilli</taxon>
        <taxon>Bacillales</taxon>
        <taxon>Bacillaceae</taxon>
        <taxon>Oceanobacillus</taxon>
    </lineage>
</organism>
<evidence type="ECO:0000313" key="2">
    <source>
        <dbReference type="Proteomes" id="UP000285456"/>
    </source>
</evidence>
<gene>
    <name evidence="1" type="ORF">D1B32_12345</name>
</gene>
<dbReference type="Proteomes" id="UP000285456">
    <property type="component" value="Unassembled WGS sequence"/>
</dbReference>
<accession>A0A417YGZ1</accession>
<name>A0A417YGZ1_9BACI</name>
<comment type="caution">
    <text evidence="1">The sequence shown here is derived from an EMBL/GenBank/DDBJ whole genome shotgun (WGS) entry which is preliminary data.</text>
</comment>
<proteinExistence type="predicted"/>
<dbReference type="RefSeq" id="WP_118889577.1">
    <property type="nucleotide sequence ID" value="NZ_PHUT01000007.1"/>
</dbReference>
<dbReference type="AlphaFoldDB" id="A0A417YGZ1"/>
<dbReference type="EMBL" id="QWEH01000007">
    <property type="protein sequence ID" value="RHW32019.1"/>
    <property type="molecule type" value="Genomic_DNA"/>
</dbReference>
<evidence type="ECO:0000313" key="1">
    <source>
        <dbReference type="EMBL" id="RHW32019.1"/>
    </source>
</evidence>